<dbReference type="AlphaFoldDB" id="A0A387HQ00"/>
<gene>
    <name evidence="1" type="ORF">DWB77_05416</name>
</gene>
<protein>
    <submittedName>
        <fullName evidence="1">Uncharacterized protein</fullName>
    </submittedName>
</protein>
<evidence type="ECO:0000313" key="1">
    <source>
        <dbReference type="EMBL" id="AYG83220.1"/>
    </source>
</evidence>
<name>A0A387HQ00_9ACTN</name>
<dbReference type="RefSeq" id="WP_162952285.1">
    <property type="nucleotide sequence ID" value="NZ_CP032698.1"/>
</dbReference>
<sequence length="64" mass="6595">MPSLHFPVMLALTAGAFFLCRKGGTKLSHALICAGFGFYLADTAVAPSLHTALNSVTGMLGQLG</sequence>
<proteinExistence type="predicted"/>
<dbReference type="EMBL" id="CP032698">
    <property type="protein sequence ID" value="AYG83220.1"/>
    <property type="molecule type" value="Genomic_DNA"/>
</dbReference>
<dbReference type="KEGG" id="shun:DWB77_05416"/>
<organism evidence="1 2">
    <name type="scientific">Streptomyces hundungensis</name>
    <dbReference type="NCBI Taxonomy" id="1077946"/>
    <lineage>
        <taxon>Bacteria</taxon>
        <taxon>Bacillati</taxon>
        <taxon>Actinomycetota</taxon>
        <taxon>Actinomycetes</taxon>
        <taxon>Kitasatosporales</taxon>
        <taxon>Streptomycetaceae</taxon>
        <taxon>Streptomyces</taxon>
    </lineage>
</organism>
<keyword evidence="2" id="KW-1185">Reference proteome</keyword>
<evidence type="ECO:0000313" key="2">
    <source>
        <dbReference type="Proteomes" id="UP000271554"/>
    </source>
</evidence>
<dbReference type="Proteomes" id="UP000271554">
    <property type="component" value="Chromosome"/>
</dbReference>
<accession>A0A387HQ00</accession>
<reference evidence="1 2" key="1">
    <citation type="submission" date="2018-10" db="EMBL/GenBank/DDBJ databases">
        <title>Relationship between Morphology and Antimicrobial Activity in Streptomyces.</title>
        <authorList>
            <person name="Kang H.J."/>
            <person name="Kim S.B."/>
        </authorList>
    </citation>
    <scope>NUCLEOTIDE SEQUENCE [LARGE SCALE GENOMIC DNA]</scope>
    <source>
        <strain evidence="1 2">BH38</strain>
    </source>
</reference>